<keyword evidence="8" id="KW-0067">ATP-binding</keyword>
<evidence type="ECO:0000259" key="10">
    <source>
        <dbReference type="PROSITE" id="PS50109"/>
    </source>
</evidence>
<keyword evidence="5" id="KW-0808">Transferase</keyword>
<dbReference type="InterPro" id="IPR050980">
    <property type="entry name" value="2C_sensor_his_kinase"/>
</dbReference>
<dbReference type="SMART" id="SM00387">
    <property type="entry name" value="HATPase_c"/>
    <property type="match status" value="1"/>
</dbReference>
<dbReference type="Gene3D" id="1.10.287.130">
    <property type="match status" value="1"/>
</dbReference>
<sequence>MAISARRWRWPSDTLAVRILAVGAAALVVLLVASIILHAGLMRQAIESGTTAIAAHRLAGAVETLAGAAPANRIALAQALSGPELEVTWNDAPMVPPGRWAPSDLTHAGRLGGVARELRAIPGELDTKHGTLRSALVSAQLADGTWVNARILAVSLLEADDTAFRVAIAAIACALLLGAAVASRVVASPLARLARAVRNLPLDGDGTLPPVGGPWEVREVAEALDTATKQTRELLRQRSLALGALSHDLMSPIARLKLRVHEMSRTDLQQRLLSDLAEMEGMVGDVLAYMRGGDGGGEPAVPVSLPALVQVVVDEFAEVGSTIEERRLDEATVLARPVTLKRAVRNLVENALKHGRDPWVEVRVSETEVEVRVGDRGPGLSPEDLARAFEPFFRGDRARAGGGGSGLGLPTGRTIAEAHGGVLELASTLGKGTEAVLRLPRIGPWSD</sequence>
<dbReference type="GO" id="GO:0016301">
    <property type="term" value="F:kinase activity"/>
    <property type="evidence" value="ECO:0007669"/>
    <property type="project" value="UniProtKB-KW"/>
</dbReference>
<reference evidence="13" key="1">
    <citation type="journal article" date="2019" name="Int. J. Syst. Evol. Microbiol.">
        <title>The Global Catalogue of Microorganisms (GCM) 10K type strain sequencing project: providing services to taxonomists for standard genome sequencing and annotation.</title>
        <authorList>
            <consortium name="The Broad Institute Genomics Platform"/>
            <consortium name="The Broad Institute Genome Sequencing Center for Infectious Disease"/>
            <person name="Wu L."/>
            <person name="Ma J."/>
        </authorList>
    </citation>
    <scope>NUCLEOTIDE SEQUENCE [LARGE SCALE GENOMIC DNA]</scope>
    <source>
        <strain evidence="13">CECT 7131</strain>
    </source>
</reference>
<comment type="caution">
    <text evidence="12">The sequence shown here is derived from an EMBL/GenBank/DDBJ whole genome shotgun (WGS) entry which is preliminary data.</text>
</comment>
<proteinExistence type="predicted"/>
<dbReference type="InterPro" id="IPR005467">
    <property type="entry name" value="His_kinase_dom"/>
</dbReference>
<feature type="transmembrane region" description="Helical" evidence="9">
    <location>
        <begin position="166"/>
        <end position="187"/>
    </location>
</feature>
<dbReference type="InterPro" id="IPR036890">
    <property type="entry name" value="HATPase_C_sf"/>
</dbReference>
<dbReference type="PANTHER" id="PTHR44936">
    <property type="entry name" value="SENSOR PROTEIN CREC"/>
    <property type="match status" value="1"/>
</dbReference>
<evidence type="ECO:0000256" key="4">
    <source>
        <dbReference type="ARBA" id="ARBA00022553"/>
    </source>
</evidence>
<evidence type="ECO:0000256" key="2">
    <source>
        <dbReference type="ARBA" id="ARBA00004370"/>
    </source>
</evidence>
<keyword evidence="13" id="KW-1185">Reference proteome</keyword>
<evidence type="ECO:0000256" key="6">
    <source>
        <dbReference type="ARBA" id="ARBA00022741"/>
    </source>
</evidence>
<evidence type="ECO:0000313" key="12">
    <source>
        <dbReference type="EMBL" id="MDN3568863.1"/>
    </source>
</evidence>
<gene>
    <name evidence="12" type="ORF">QWZ14_31175</name>
</gene>
<evidence type="ECO:0000256" key="8">
    <source>
        <dbReference type="ARBA" id="ARBA00022840"/>
    </source>
</evidence>
<dbReference type="SUPFAM" id="SSF55874">
    <property type="entry name" value="ATPase domain of HSP90 chaperone/DNA topoisomerase II/histidine kinase"/>
    <property type="match status" value="1"/>
</dbReference>
<keyword evidence="6" id="KW-0547">Nucleotide-binding</keyword>
<dbReference type="PANTHER" id="PTHR44936:SF10">
    <property type="entry name" value="SENSOR PROTEIN RSTB"/>
    <property type="match status" value="1"/>
</dbReference>
<accession>A0ABT8AGP0</accession>
<dbReference type="EMBL" id="JAUFPN010000309">
    <property type="protein sequence ID" value="MDN3568863.1"/>
    <property type="molecule type" value="Genomic_DNA"/>
</dbReference>
<feature type="domain" description="HAMP" evidence="11">
    <location>
        <begin position="184"/>
        <end position="236"/>
    </location>
</feature>
<dbReference type="SUPFAM" id="SSF47384">
    <property type="entry name" value="Homodimeric domain of signal transducing histidine kinase"/>
    <property type="match status" value="1"/>
</dbReference>
<dbReference type="InterPro" id="IPR004358">
    <property type="entry name" value="Sig_transdc_His_kin-like_C"/>
</dbReference>
<organism evidence="12 13">
    <name type="scientific">Paeniroseomonas aquatica</name>
    <dbReference type="NCBI Taxonomy" id="373043"/>
    <lineage>
        <taxon>Bacteria</taxon>
        <taxon>Pseudomonadati</taxon>
        <taxon>Pseudomonadota</taxon>
        <taxon>Alphaproteobacteria</taxon>
        <taxon>Acetobacterales</taxon>
        <taxon>Acetobacteraceae</taxon>
        <taxon>Paeniroseomonas</taxon>
    </lineage>
</organism>
<dbReference type="PROSITE" id="PS50885">
    <property type="entry name" value="HAMP"/>
    <property type="match status" value="1"/>
</dbReference>
<dbReference type="PRINTS" id="PR00344">
    <property type="entry name" value="BCTRLSENSOR"/>
</dbReference>
<feature type="domain" description="Histidine kinase" evidence="10">
    <location>
        <begin position="244"/>
        <end position="443"/>
    </location>
</feature>
<comment type="catalytic activity">
    <reaction evidence="1">
        <text>ATP + protein L-histidine = ADP + protein N-phospho-L-histidine.</text>
        <dbReference type="EC" id="2.7.13.3"/>
    </reaction>
</comment>
<dbReference type="Proteomes" id="UP001529369">
    <property type="component" value="Unassembled WGS sequence"/>
</dbReference>
<dbReference type="InterPro" id="IPR003594">
    <property type="entry name" value="HATPase_dom"/>
</dbReference>
<protein>
    <recommendedName>
        <fullName evidence="3">histidine kinase</fullName>
        <ecNumber evidence="3">2.7.13.3</ecNumber>
    </recommendedName>
</protein>
<dbReference type="EC" id="2.7.13.3" evidence="3"/>
<dbReference type="Pfam" id="PF02518">
    <property type="entry name" value="HATPase_c"/>
    <property type="match status" value="1"/>
</dbReference>
<keyword evidence="9" id="KW-0812">Transmembrane</keyword>
<dbReference type="Gene3D" id="3.30.565.10">
    <property type="entry name" value="Histidine kinase-like ATPase, C-terminal domain"/>
    <property type="match status" value="1"/>
</dbReference>
<comment type="subcellular location">
    <subcellularLocation>
        <location evidence="2">Membrane</location>
    </subcellularLocation>
</comment>
<evidence type="ECO:0000256" key="9">
    <source>
        <dbReference type="SAM" id="Phobius"/>
    </source>
</evidence>
<evidence type="ECO:0000256" key="1">
    <source>
        <dbReference type="ARBA" id="ARBA00000085"/>
    </source>
</evidence>
<keyword evidence="9" id="KW-0472">Membrane</keyword>
<keyword evidence="7 12" id="KW-0418">Kinase</keyword>
<evidence type="ECO:0000256" key="3">
    <source>
        <dbReference type="ARBA" id="ARBA00012438"/>
    </source>
</evidence>
<dbReference type="PROSITE" id="PS50109">
    <property type="entry name" value="HIS_KIN"/>
    <property type="match status" value="1"/>
</dbReference>
<dbReference type="CDD" id="cd00075">
    <property type="entry name" value="HATPase"/>
    <property type="match status" value="1"/>
</dbReference>
<keyword evidence="9" id="KW-1133">Transmembrane helix</keyword>
<dbReference type="InterPro" id="IPR036097">
    <property type="entry name" value="HisK_dim/P_sf"/>
</dbReference>
<evidence type="ECO:0000256" key="7">
    <source>
        <dbReference type="ARBA" id="ARBA00022777"/>
    </source>
</evidence>
<evidence type="ECO:0000259" key="11">
    <source>
        <dbReference type="PROSITE" id="PS50885"/>
    </source>
</evidence>
<evidence type="ECO:0000256" key="5">
    <source>
        <dbReference type="ARBA" id="ARBA00022679"/>
    </source>
</evidence>
<evidence type="ECO:0000313" key="13">
    <source>
        <dbReference type="Proteomes" id="UP001529369"/>
    </source>
</evidence>
<dbReference type="InterPro" id="IPR003660">
    <property type="entry name" value="HAMP_dom"/>
</dbReference>
<name>A0ABT8AGP0_9PROT</name>
<keyword evidence="4" id="KW-0597">Phosphoprotein</keyword>
<feature type="transmembrane region" description="Helical" evidence="9">
    <location>
        <begin position="15"/>
        <end position="37"/>
    </location>
</feature>